<protein>
    <submittedName>
        <fullName evidence="1">Uncharacterized protein</fullName>
    </submittedName>
</protein>
<comment type="caution">
    <text evidence="1">The sequence shown here is derived from an EMBL/GenBank/DDBJ whole genome shotgun (WGS) entry which is preliminary data.</text>
</comment>
<organism evidence="1 2">
    <name type="scientific">Pristionchus fissidentatus</name>
    <dbReference type="NCBI Taxonomy" id="1538716"/>
    <lineage>
        <taxon>Eukaryota</taxon>
        <taxon>Metazoa</taxon>
        <taxon>Ecdysozoa</taxon>
        <taxon>Nematoda</taxon>
        <taxon>Chromadorea</taxon>
        <taxon>Rhabditida</taxon>
        <taxon>Rhabditina</taxon>
        <taxon>Diplogasteromorpha</taxon>
        <taxon>Diplogasteroidea</taxon>
        <taxon>Neodiplogasteridae</taxon>
        <taxon>Pristionchus</taxon>
    </lineage>
</organism>
<evidence type="ECO:0000313" key="1">
    <source>
        <dbReference type="EMBL" id="GMT09177.1"/>
    </source>
</evidence>
<sequence length="136" mass="16293">SANLDALSLHQQKYEDNAHDMLFGIPDTEWVNVLVEMYGKRIRQIYLHCYNHAAISESEAKRLFQMISTKKMEVLISSNMMEDPNFERIEDYTLKVFSELFENEKFRFEMKQNTVTRSPFYYFPSDEESKEIRKID</sequence>
<proteinExistence type="predicted"/>
<dbReference type="EMBL" id="BTSY01000001">
    <property type="protein sequence ID" value="GMT09177.1"/>
    <property type="molecule type" value="Genomic_DNA"/>
</dbReference>
<accession>A0AAV5USG0</accession>
<dbReference type="Proteomes" id="UP001432322">
    <property type="component" value="Unassembled WGS sequence"/>
</dbReference>
<feature type="non-terminal residue" evidence="1">
    <location>
        <position position="1"/>
    </location>
</feature>
<gene>
    <name evidence="1" type="ORF">PFISCL1PPCAC_474</name>
</gene>
<dbReference type="AlphaFoldDB" id="A0AAV5USG0"/>
<reference evidence="1" key="1">
    <citation type="submission" date="2023-10" db="EMBL/GenBank/DDBJ databases">
        <title>Genome assembly of Pristionchus species.</title>
        <authorList>
            <person name="Yoshida K."/>
            <person name="Sommer R.J."/>
        </authorList>
    </citation>
    <scope>NUCLEOTIDE SEQUENCE</scope>
    <source>
        <strain evidence="1">RS5133</strain>
    </source>
</reference>
<name>A0AAV5USG0_9BILA</name>
<keyword evidence="2" id="KW-1185">Reference proteome</keyword>
<evidence type="ECO:0000313" key="2">
    <source>
        <dbReference type="Proteomes" id="UP001432322"/>
    </source>
</evidence>